<protein>
    <submittedName>
        <fullName evidence="8">Tetratricopeptide (TPR) repeat protein</fullName>
    </submittedName>
</protein>
<dbReference type="SMART" id="SM00028">
    <property type="entry name" value="TPR"/>
    <property type="match status" value="4"/>
</dbReference>
<organism evidence="8 9">
    <name type="scientific">Parabacteroides faecis</name>
    <dbReference type="NCBI Taxonomy" id="1217282"/>
    <lineage>
        <taxon>Bacteria</taxon>
        <taxon>Pseudomonadati</taxon>
        <taxon>Bacteroidota</taxon>
        <taxon>Bacteroidia</taxon>
        <taxon>Bacteroidales</taxon>
        <taxon>Tannerellaceae</taxon>
        <taxon>Parabacteroides</taxon>
    </lineage>
</organism>
<dbReference type="Gene3D" id="1.25.40.10">
    <property type="entry name" value="Tetratricopeptide repeat domain"/>
    <property type="match status" value="2"/>
</dbReference>
<dbReference type="SUPFAM" id="SSF46894">
    <property type="entry name" value="C-terminal effector domain of the bipartite response regulators"/>
    <property type="match status" value="1"/>
</dbReference>
<gene>
    <name evidence="8" type="ORF">GGQ57_000102</name>
</gene>
<evidence type="ECO:0000256" key="2">
    <source>
        <dbReference type="ARBA" id="ARBA00022490"/>
    </source>
</evidence>
<keyword evidence="7" id="KW-0472">Membrane</keyword>
<dbReference type="PANTHER" id="PTHR46630:SF1">
    <property type="entry name" value="TETRATRICOPEPTIDE REPEAT PROTEIN 29"/>
    <property type="match status" value="1"/>
</dbReference>
<sequence length="539" mass="62522">MKNAILLFILFCLFFSCKSNNEISIKIKEAEELIRIEQPDSAFDLLESITNPDVLNDKIFAHFCLIYAGLSEQLGEDMPFVPQMERANAYYEKHGSAEEKMNCLLYLGMSYEEETDFEWAMKSYLQAVEIAKNAKKYLLVGKLYNKIAGLHDYDNNYDEAQHFHQLSGEYYLKGGDSLNYIYSIRDIGWIHTLKEEYGEASESFLKAYRLALNMNDSLLLSSMTNRLGVNYNELGNYSLAEKYLFQSIAYDKAGSAPTYLALADLYTRKKEYGKAREYIEMASKYRTPKRKLTGGLLYRSYILEKELGNYSLSLSYYEQYVNYADSISDLQARMDVLKVERRYDYANLLNDNNELQIRNQDIFIICILLLLVSLSLFVLYKYRVALKNKYILNQQKKITAANQTLQEKEFAVEGLSADILNIRENILKSSAVYKKIIRNSQSVEDAKKCLLTDQEWLTLKEILKTTYLFFIDNLQNSFSNLTEDEIRFCCLLKIGLNSQQLSILLDIQPTSVSHKRYRIMKKGKLENTKTTLEEFISGL</sequence>
<evidence type="ECO:0000256" key="7">
    <source>
        <dbReference type="SAM" id="Phobius"/>
    </source>
</evidence>
<keyword evidence="7" id="KW-0812">Transmembrane</keyword>
<evidence type="ECO:0000313" key="9">
    <source>
        <dbReference type="Proteomes" id="UP000533637"/>
    </source>
</evidence>
<dbReference type="Proteomes" id="UP000533637">
    <property type="component" value="Unassembled WGS sequence"/>
</dbReference>
<reference evidence="8 9" key="1">
    <citation type="submission" date="2020-08" db="EMBL/GenBank/DDBJ databases">
        <title>Genomic Encyclopedia of Type Strains, Phase IV (KMG-IV): sequencing the most valuable type-strain genomes for metagenomic binning, comparative biology and taxonomic classification.</title>
        <authorList>
            <person name="Goeker M."/>
        </authorList>
    </citation>
    <scope>NUCLEOTIDE SEQUENCE [LARGE SCALE GENOMIC DNA]</scope>
    <source>
        <strain evidence="8 9">DSM 102983</strain>
    </source>
</reference>
<accession>A0ABR6KG02</accession>
<dbReference type="PROSITE" id="PS50005">
    <property type="entry name" value="TPR"/>
    <property type="match status" value="1"/>
</dbReference>
<dbReference type="RefSeq" id="WP_183668251.1">
    <property type="nucleotide sequence ID" value="NZ_BMPB01000006.1"/>
</dbReference>
<dbReference type="SUPFAM" id="SSF48452">
    <property type="entry name" value="TPR-like"/>
    <property type="match status" value="2"/>
</dbReference>
<comment type="subcellular location">
    <subcellularLocation>
        <location evidence="1">Cytoplasm</location>
    </subcellularLocation>
</comment>
<evidence type="ECO:0000256" key="5">
    <source>
        <dbReference type="ARBA" id="ARBA00038253"/>
    </source>
</evidence>
<evidence type="ECO:0000256" key="3">
    <source>
        <dbReference type="ARBA" id="ARBA00022737"/>
    </source>
</evidence>
<evidence type="ECO:0000313" key="8">
    <source>
        <dbReference type="EMBL" id="MBB4620228.1"/>
    </source>
</evidence>
<evidence type="ECO:0000256" key="1">
    <source>
        <dbReference type="ARBA" id="ARBA00004496"/>
    </source>
</evidence>
<comment type="similarity">
    <text evidence="5">Belongs to the Rap family.</text>
</comment>
<name>A0ABR6KG02_9BACT</name>
<dbReference type="PROSITE" id="PS51257">
    <property type="entry name" value="PROKAR_LIPOPROTEIN"/>
    <property type="match status" value="1"/>
</dbReference>
<feature type="repeat" description="TPR" evidence="6">
    <location>
        <begin position="101"/>
        <end position="134"/>
    </location>
</feature>
<keyword evidence="9" id="KW-1185">Reference proteome</keyword>
<keyword evidence="2" id="KW-0963">Cytoplasm</keyword>
<dbReference type="PANTHER" id="PTHR46630">
    <property type="entry name" value="TETRATRICOPEPTIDE REPEAT PROTEIN 29"/>
    <property type="match status" value="1"/>
</dbReference>
<keyword evidence="3" id="KW-0677">Repeat</keyword>
<proteinExistence type="inferred from homology"/>
<evidence type="ECO:0000256" key="4">
    <source>
        <dbReference type="ARBA" id="ARBA00022803"/>
    </source>
</evidence>
<dbReference type="InterPro" id="IPR016032">
    <property type="entry name" value="Sig_transdc_resp-reg_C-effctor"/>
</dbReference>
<comment type="caution">
    <text evidence="8">The sequence shown here is derived from an EMBL/GenBank/DDBJ whole genome shotgun (WGS) entry which is preliminary data.</text>
</comment>
<feature type="transmembrane region" description="Helical" evidence="7">
    <location>
        <begin position="362"/>
        <end position="380"/>
    </location>
</feature>
<dbReference type="EMBL" id="JACHOC010000001">
    <property type="protein sequence ID" value="MBB4620228.1"/>
    <property type="molecule type" value="Genomic_DNA"/>
</dbReference>
<keyword evidence="4 6" id="KW-0802">TPR repeat</keyword>
<dbReference type="InterPro" id="IPR051476">
    <property type="entry name" value="Bac_ResReg_Asp_Phosphatase"/>
</dbReference>
<dbReference type="InterPro" id="IPR011990">
    <property type="entry name" value="TPR-like_helical_dom_sf"/>
</dbReference>
<dbReference type="InterPro" id="IPR019734">
    <property type="entry name" value="TPR_rpt"/>
</dbReference>
<evidence type="ECO:0000256" key="6">
    <source>
        <dbReference type="PROSITE-ProRule" id="PRU00339"/>
    </source>
</evidence>
<keyword evidence="7" id="KW-1133">Transmembrane helix</keyword>